<dbReference type="RefSeq" id="XP_019100874.1">
    <property type="nucleotide sequence ID" value="XM_019245329.1"/>
</dbReference>
<organism evidence="2 3">
    <name type="scientific">Camelina sativa</name>
    <name type="common">False flax</name>
    <name type="synonym">Myagrum sativum</name>
    <dbReference type="NCBI Taxonomy" id="90675"/>
    <lineage>
        <taxon>Eukaryota</taxon>
        <taxon>Viridiplantae</taxon>
        <taxon>Streptophyta</taxon>
        <taxon>Embryophyta</taxon>
        <taxon>Tracheophyta</taxon>
        <taxon>Spermatophyta</taxon>
        <taxon>Magnoliopsida</taxon>
        <taxon>eudicotyledons</taxon>
        <taxon>Gunneridae</taxon>
        <taxon>Pentapetalae</taxon>
        <taxon>rosids</taxon>
        <taxon>malvids</taxon>
        <taxon>Brassicales</taxon>
        <taxon>Brassicaceae</taxon>
        <taxon>Camelineae</taxon>
        <taxon>Camelina</taxon>
    </lineage>
</organism>
<dbReference type="Pfam" id="PF07727">
    <property type="entry name" value="RVT_2"/>
    <property type="match status" value="1"/>
</dbReference>
<dbReference type="PANTHER" id="PTHR11439">
    <property type="entry name" value="GAG-POL-RELATED RETROTRANSPOSON"/>
    <property type="match status" value="1"/>
</dbReference>
<dbReference type="CDD" id="cd09272">
    <property type="entry name" value="RNase_HI_RT_Ty1"/>
    <property type="match status" value="1"/>
</dbReference>
<dbReference type="SUPFAM" id="SSF56672">
    <property type="entry name" value="DNA/RNA polymerases"/>
    <property type="match status" value="1"/>
</dbReference>
<evidence type="ECO:0000313" key="3">
    <source>
        <dbReference type="RefSeq" id="XP_019100874.1"/>
    </source>
</evidence>
<proteinExistence type="predicted"/>
<dbReference type="PANTHER" id="PTHR11439:SF470">
    <property type="entry name" value="CYSTEINE-RICH RLK (RECEPTOR-LIKE PROTEIN KINASE) 8"/>
    <property type="match status" value="1"/>
</dbReference>
<name>A0ABM1RPD6_CAMSA</name>
<reference evidence="3" key="2">
    <citation type="submission" date="2025-08" db="UniProtKB">
        <authorList>
            <consortium name="RefSeq"/>
        </authorList>
    </citation>
    <scope>IDENTIFICATION</scope>
    <source>
        <tissue evidence="3">Leaf</tissue>
    </source>
</reference>
<dbReference type="GeneID" id="109132878"/>
<dbReference type="Proteomes" id="UP000694864">
    <property type="component" value="Chromosome 5"/>
</dbReference>
<sequence length="330" mass="36963">MVSHTLIVYVDDILIASNSEEAVASVKACLAKQFKTKDLGPAKFFLGLEIARNADGISVCQRKYCLDLLADAGLLGCKPNSVPMDPKINLTKETGVLLPNDRPYRELIGRLLYLCITRPDITFVVHKLSQFLSCPTDVHFQAARNVLKYLKNNPGQGLFYSASSEICLNGFADADWGTCKDSRRSVTGMCIFLGTSLISWKSNKQDVVSSSSTEAEYRSLAQTTKELLWFRQILRDLRITPVAQTKLFCDNKSETYIASNDVFHERTKHVEIDCHTTRDQVKSGFLRLFHLSSENQLADILTKPLHLGPFYHLLQRLSASSLYSIQESSA</sequence>
<feature type="domain" description="Reverse transcriptase Ty1/copia-type" evidence="1">
    <location>
        <begin position="7"/>
        <end position="84"/>
    </location>
</feature>
<protein>
    <submittedName>
        <fullName evidence="3">Uncharacterized protein LOC109132878</fullName>
    </submittedName>
</protein>
<evidence type="ECO:0000259" key="1">
    <source>
        <dbReference type="Pfam" id="PF07727"/>
    </source>
</evidence>
<dbReference type="InterPro" id="IPR013103">
    <property type="entry name" value="RVT_2"/>
</dbReference>
<dbReference type="InterPro" id="IPR043502">
    <property type="entry name" value="DNA/RNA_pol_sf"/>
</dbReference>
<evidence type="ECO:0000313" key="2">
    <source>
        <dbReference type="Proteomes" id="UP000694864"/>
    </source>
</evidence>
<gene>
    <name evidence="3" type="primary">LOC109132878</name>
</gene>
<accession>A0ABM1RPD6</accession>
<keyword evidence="2" id="KW-1185">Reference proteome</keyword>
<reference evidence="2" key="1">
    <citation type="journal article" date="2014" name="Nat. Commun.">
        <title>The emerging biofuel crop Camelina sativa retains a highly undifferentiated hexaploid genome structure.</title>
        <authorList>
            <person name="Kagale S."/>
            <person name="Koh C."/>
            <person name="Nixon J."/>
            <person name="Bollina V."/>
            <person name="Clarke W.E."/>
            <person name="Tuteja R."/>
            <person name="Spillane C."/>
            <person name="Robinson S.J."/>
            <person name="Links M.G."/>
            <person name="Clarke C."/>
            <person name="Higgins E.E."/>
            <person name="Huebert T."/>
            <person name="Sharpe A.G."/>
            <person name="Parkin I.A."/>
        </authorList>
    </citation>
    <scope>NUCLEOTIDE SEQUENCE [LARGE SCALE GENOMIC DNA]</scope>
    <source>
        <strain evidence="2">cv. DH55</strain>
    </source>
</reference>